<keyword evidence="6" id="KW-1185">Reference proteome</keyword>
<feature type="repeat" description="ANK" evidence="3">
    <location>
        <begin position="153"/>
        <end position="185"/>
    </location>
</feature>
<feature type="signal peptide" evidence="4">
    <location>
        <begin position="1"/>
        <end position="29"/>
    </location>
</feature>
<dbReference type="PANTHER" id="PTHR24198:SF165">
    <property type="entry name" value="ANKYRIN REPEAT-CONTAINING PROTEIN-RELATED"/>
    <property type="match status" value="1"/>
</dbReference>
<dbReference type="Proteomes" id="UP000252124">
    <property type="component" value="Unassembled WGS sequence"/>
</dbReference>
<keyword evidence="2 3" id="KW-0040">ANK repeat</keyword>
<keyword evidence="4" id="KW-0732">Signal</keyword>
<feature type="repeat" description="ANK" evidence="3">
    <location>
        <begin position="414"/>
        <end position="446"/>
    </location>
</feature>
<dbReference type="Gene3D" id="1.25.40.20">
    <property type="entry name" value="Ankyrin repeat-containing domain"/>
    <property type="match status" value="4"/>
</dbReference>
<evidence type="ECO:0000256" key="4">
    <source>
        <dbReference type="SAM" id="SignalP"/>
    </source>
</evidence>
<sequence>MLHNSGLGWVAGVLAAAAISLGQAAMAQAGPAAPQAQPRACDCDSPYREYKPADTPQTKALFDAGSRSDEAAFAAAFRQVDHPGDYAVDGVPLLHALLTPPRALRAKDVYWGITPEDAARIREAYRAVLPARTRMLAALLATAPALDDVTYQSRRPPLHLAILYGTPDIMDMLLAAGAKPDQRGDENRKPLEFLLNRDFEFAVRMTYLPRLVDRRDMTRMVLALFKAGASRPFTDFDEPADESVRRLFTDEQGRLRPAADFMAWEPMVEMTEGAEPLRALAATGSKPAVEDGLTVLALAAYLGNVGAVPVLMELGPRTVPATGYGESGERDVWLDAAQAAVESRHPAIAAQLLRAGMPFAQRGPQTGGGNLIFAKVEATARPIMNLAAAKGDIDTLQRLLALGAAVEGDAAEPYGDTPLADAVRARHAQAVTRLLAAGANPGLVREGYDRQSALEAAVQTGDAAILRELLAAMPADTLGAALRDPQRSPMARLLREPGPQGTAMLRLFIDAGFDVKTLGAGTIRQALENRDAALALMLIDAGVPVNPTAPGPVEAAARDGDRVDDRAATPPLLIAVTTGQAAVVDALLAKGADPAAVLPDGESALYWLIGRQDTAMLDRLLRAGAKLDDPRLPEAPAPYALLNAAVASGDMALVQRVSQANGQALARACLPEGGEFNLIDKPGYFAQLQAAGFTGQEDRCASEAGPLPERVLSLLLQSRHWVVARRDTAVEVLTQLRASGADLDAPLSRGDTPLNLAIERGRTDLADALMAAGASPDAPDASGRSPAWVALETGQPAMLSLLARYRARFDAASAPAGQSFQNTLTCQSSPEFKRVLQAAGVALATTCASPASPKRSTAKAGSKSANASGLPGHYYLRGLREVGSELLLSADGTFDYLLSYGAVDVMARGAWRSDGKHVFLDTPPIQPYSAIADVRADARPAEAGQLTVRVYHHDRPVKLDVAMSSADADFGGEPKQSEGADGVSAPIAPGALKALAVFVPLPSGARWHEVDLSKIDADARAIRIDVEAPEAAAGTPLHKTLTLQKDGALVESGDGRELRYEKE</sequence>
<proteinExistence type="predicted"/>
<evidence type="ECO:0000256" key="3">
    <source>
        <dbReference type="PROSITE-ProRule" id="PRU00023"/>
    </source>
</evidence>
<evidence type="ECO:0000256" key="2">
    <source>
        <dbReference type="ARBA" id="ARBA00023043"/>
    </source>
</evidence>
<name>A0ABX9G916_9BURK</name>
<evidence type="ECO:0000313" key="6">
    <source>
        <dbReference type="Proteomes" id="UP000252124"/>
    </source>
</evidence>
<dbReference type="GeneID" id="99731738"/>
<feature type="chain" id="PRO_5046563474" description="Ankyrin repeat protein" evidence="4">
    <location>
        <begin position="30"/>
        <end position="1063"/>
    </location>
</feature>
<organism evidence="5 6">
    <name type="scientific">Achromobacter marplatensis</name>
    <dbReference type="NCBI Taxonomy" id="470868"/>
    <lineage>
        <taxon>Bacteria</taxon>
        <taxon>Pseudomonadati</taxon>
        <taxon>Pseudomonadota</taxon>
        <taxon>Betaproteobacteria</taxon>
        <taxon>Burkholderiales</taxon>
        <taxon>Alcaligenaceae</taxon>
        <taxon>Achromobacter</taxon>
    </lineage>
</organism>
<dbReference type="RefSeq" id="WP_234818352.1">
    <property type="nucleotide sequence ID" value="NZ_CADIJU010000007.1"/>
</dbReference>
<dbReference type="InterPro" id="IPR036770">
    <property type="entry name" value="Ankyrin_rpt-contain_sf"/>
</dbReference>
<keyword evidence="1" id="KW-0677">Repeat</keyword>
<reference evidence="5 6" key="1">
    <citation type="submission" date="2018-06" db="EMBL/GenBank/DDBJ databases">
        <title>Genomic Encyclopedia of Type Strains, Phase III (KMG-III): the genomes of soil and plant-associated and newly described type strains.</title>
        <authorList>
            <person name="Whitman W."/>
        </authorList>
    </citation>
    <scope>NUCLEOTIDE SEQUENCE [LARGE SCALE GENOMIC DNA]</scope>
    <source>
        <strain evidence="5 6">CECT 7342</strain>
    </source>
</reference>
<dbReference type="SUPFAM" id="SSF48403">
    <property type="entry name" value="Ankyrin repeat"/>
    <property type="match status" value="2"/>
</dbReference>
<dbReference type="PANTHER" id="PTHR24198">
    <property type="entry name" value="ANKYRIN REPEAT AND PROTEIN KINASE DOMAIN-CONTAINING PROTEIN"/>
    <property type="match status" value="1"/>
</dbReference>
<evidence type="ECO:0000313" key="5">
    <source>
        <dbReference type="EMBL" id="RBP18628.1"/>
    </source>
</evidence>
<dbReference type="InterPro" id="IPR002110">
    <property type="entry name" value="Ankyrin_rpt"/>
</dbReference>
<gene>
    <name evidence="5" type="ORF">DFP87_106167</name>
</gene>
<dbReference type="Pfam" id="PF12796">
    <property type="entry name" value="Ank_2"/>
    <property type="match status" value="2"/>
</dbReference>
<dbReference type="Pfam" id="PF13606">
    <property type="entry name" value="Ank_3"/>
    <property type="match status" value="1"/>
</dbReference>
<evidence type="ECO:0008006" key="7">
    <source>
        <dbReference type="Google" id="ProtNLM"/>
    </source>
</evidence>
<protein>
    <recommendedName>
        <fullName evidence="7">Ankyrin repeat protein</fullName>
    </recommendedName>
</protein>
<dbReference type="SMART" id="SM00248">
    <property type="entry name" value="ANK"/>
    <property type="match status" value="9"/>
</dbReference>
<dbReference type="EMBL" id="QNRM01000006">
    <property type="protein sequence ID" value="RBP18628.1"/>
    <property type="molecule type" value="Genomic_DNA"/>
</dbReference>
<accession>A0ABX9G916</accession>
<comment type="caution">
    <text evidence="5">The sequence shown here is derived from an EMBL/GenBank/DDBJ whole genome shotgun (WGS) entry which is preliminary data.</text>
</comment>
<dbReference type="PROSITE" id="PS50297">
    <property type="entry name" value="ANK_REP_REGION"/>
    <property type="match status" value="2"/>
</dbReference>
<dbReference type="PROSITE" id="PS50088">
    <property type="entry name" value="ANK_REPEAT"/>
    <property type="match status" value="3"/>
</dbReference>
<evidence type="ECO:0000256" key="1">
    <source>
        <dbReference type="ARBA" id="ARBA00022737"/>
    </source>
</evidence>
<feature type="repeat" description="ANK" evidence="3">
    <location>
        <begin position="749"/>
        <end position="781"/>
    </location>
</feature>